<evidence type="ECO:0000256" key="4">
    <source>
        <dbReference type="ARBA" id="ARBA00022449"/>
    </source>
</evidence>
<feature type="transmembrane region" description="Helical" evidence="11">
    <location>
        <begin position="113"/>
        <end position="133"/>
    </location>
</feature>
<dbReference type="GO" id="GO:0008324">
    <property type="term" value="F:monoatomic cation transmembrane transporter activity"/>
    <property type="evidence" value="ECO:0007669"/>
    <property type="project" value="InterPro"/>
</dbReference>
<dbReference type="InterPro" id="IPR004771">
    <property type="entry name" value="K/H_exchanger"/>
</dbReference>
<feature type="transmembrane region" description="Helical" evidence="11">
    <location>
        <begin position="353"/>
        <end position="376"/>
    </location>
</feature>
<feature type="transmembrane region" description="Helical" evidence="11">
    <location>
        <begin position="29"/>
        <end position="47"/>
    </location>
</feature>
<keyword evidence="7" id="KW-0915">Sodium</keyword>
<evidence type="ECO:0000256" key="6">
    <source>
        <dbReference type="ARBA" id="ARBA00022989"/>
    </source>
</evidence>
<comment type="subcellular location">
    <subcellularLocation>
        <location evidence="1">Membrane</location>
        <topology evidence="1">Multi-pass membrane protein</topology>
    </subcellularLocation>
</comment>
<feature type="domain" description="Cation/H+ exchanger transmembrane" evidence="12">
    <location>
        <begin position="15"/>
        <end position="376"/>
    </location>
</feature>
<dbReference type="Gene3D" id="1.20.1530.20">
    <property type="match status" value="1"/>
</dbReference>
<evidence type="ECO:0000256" key="5">
    <source>
        <dbReference type="ARBA" id="ARBA00022692"/>
    </source>
</evidence>
<evidence type="ECO:0000256" key="3">
    <source>
        <dbReference type="ARBA" id="ARBA00022448"/>
    </source>
</evidence>
<feature type="transmembrane region" description="Helical" evidence="11">
    <location>
        <begin position="145"/>
        <end position="169"/>
    </location>
</feature>
<evidence type="ECO:0000256" key="11">
    <source>
        <dbReference type="SAM" id="Phobius"/>
    </source>
</evidence>
<keyword evidence="8" id="KW-0406">Ion transport</keyword>
<feature type="transmembrane region" description="Helical" evidence="11">
    <location>
        <begin position="323"/>
        <end position="347"/>
    </location>
</feature>
<dbReference type="GO" id="GO:0006814">
    <property type="term" value="P:sodium ion transport"/>
    <property type="evidence" value="ECO:0007669"/>
    <property type="project" value="UniProtKB-KW"/>
</dbReference>
<keyword evidence="4" id="KW-0050">Antiport</keyword>
<keyword evidence="5 11" id="KW-0812">Transmembrane</keyword>
<keyword evidence="9 11" id="KW-0472">Membrane</keyword>
<name>A0A4S4BPQ0_9BACL</name>
<evidence type="ECO:0000256" key="8">
    <source>
        <dbReference type="ARBA" id="ARBA00023065"/>
    </source>
</evidence>
<protein>
    <submittedName>
        <fullName evidence="13">Cation:proton antiporter</fullName>
    </submittedName>
</protein>
<evidence type="ECO:0000256" key="2">
    <source>
        <dbReference type="ARBA" id="ARBA00005551"/>
    </source>
</evidence>
<feature type="transmembrane region" description="Helical" evidence="11">
    <location>
        <begin position="235"/>
        <end position="253"/>
    </location>
</feature>
<organism evidence="13 14">
    <name type="scientific">Cohnella fermenti</name>
    <dbReference type="NCBI Taxonomy" id="2565925"/>
    <lineage>
        <taxon>Bacteria</taxon>
        <taxon>Bacillati</taxon>
        <taxon>Bacillota</taxon>
        <taxon>Bacilli</taxon>
        <taxon>Bacillales</taxon>
        <taxon>Paenibacillaceae</taxon>
        <taxon>Cohnella</taxon>
    </lineage>
</organism>
<evidence type="ECO:0000256" key="7">
    <source>
        <dbReference type="ARBA" id="ARBA00023053"/>
    </source>
</evidence>
<evidence type="ECO:0000313" key="14">
    <source>
        <dbReference type="Proteomes" id="UP000310636"/>
    </source>
</evidence>
<evidence type="ECO:0000256" key="9">
    <source>
        <dbReference type="ARBA" id="ARBA00023136"/>
    </source>
</evidence>
<keyword evidence="14" id="KW-1185">Reference proteome</keyword>
<dbReference type="RefSeq" id="WP_136371407.1">
    <property type="nucleotide sequence ID" value="NZ_SSOB01000025.1"/>
</dbReference>
<evidence type="ECO:0000256" key="10">
    <source>
        <dbReference type="ARBA" id="ARBA00023201"/>
    </source>
</evidence>
<evidence type="ECO:0000313" key="13">
    <source>
        <dbReference type="EMBL" id="THF76375.1"/>
    </source>
</evidence>
<evidence type="ECO:0000256" key="1">
    <source>
        <dbReference type="ARBA" id="ARBA00004141"/>
    </source>
</evidence>
<dbReference type="GO" id="GO:0015297">
    <property type="term" value="F:antiporter activity"/>
    <property type="evidence" value="ECO:0007669"/>
    <property type="project" value="UniProtKB-KW"/>
</dbReference>
<dbReference type="PANTHER" id="PTHR43562">
    <property type="entry name" value="NAPA-TYPE SODIUM/HYDROGEN ANTIPORTER"/>
    <property type="match status" value="1"/>
</dbReference>
<comment type="similarity">
    <text evidence="2">Belongs to the monovalent cation:proton antiporter 2 (CPA2) transporter (TC 2.A.37) family.</text>
</comment>
<dbReference type="EMBL" id="SSOB01000025">
    <property type="protein sequence ID" value="THF76375.1"/>
    <property type="molecule type" value="Genomic_DNA"/>
</dbReference>
<dbReference type="AlphaFoldDB" id="A0A4S4BPQ0"/>
<dbReference type="Proteomes" id="UP000310636">
    <property type="component" value="Unassembled WGS sequence"/>
</dbReference>
<dbReference type="OrthoDB" id="9793589at2"/>
<accession>A0A4S4BPQ0</accession>
<dbReference type="InterPro" id="IPR006153">
    <property type="entry name" value="Cation/H_exchanger_TM"/>
</dbReference>
<dbReference type="GO" id="GO:1902600">
    <property type="term" value="P:proton transmembrane transport"/>
    <property type="evidence" value="ECO:0007669"/>
    <property type="project" value="InterPro"/>
</dbReference>
<dbReference type="InterPro" id="IPR038770">
    <property type="entry name" value="Na+/solute_symporter_sf"/>
</dbReference>
<feature type="transmembrane region" description="Helical" evidence="11">
    <location>
        <begin position="289"/>
        <end position="311"/>
    </location>
</feature>
<feature type="transmembrane region" description="Helical" evidence="11">
    <location>
        <begin position="181"/>
        <end position="199"/>
    </location>
</feature>
<dbReference type="Pfam" id="PF00999">
    <property type="entry name" value="Na_H_Exchanger"/>
    <property type="match status" value="1"/>
</dbReference>
<keyword evidence="10" id="KW-0739">Sodium transport</keyword>
<feature type="transmembrane region" description="Helical" evidence="11">
    <location>
        <begin position="85"/>
        <end position="107"/>
    </location>
</feature>
<keyword evidence="6 11" id="KW-1133">Transmembrane helix</keyword>
<comment type="caution">
    <text evidence="13">The sequence shown here is derived from an EMBL/GenBank/DDBJ whole genome shotgun (WGS) entry which is preliminary data.</text>
</comment>
<feature type="transmembrane region" description="Helical" evidence="11">
    <location>
        <begin position="265"/>
        <end position="283"/>
    </location>
</feature>
<proteinExistence type="inferred from homology"/>
<dbReference type="NCBIfam" id="TIGR00932">
    <property type="entry name" value="2a37"/>
    <property type="match status" value="1"/>
</dbReference>
<gene>
    <name evidence="13" type="ORF">E6C55_19055</name>
</gene>
<dbReference type="GO" id="GO:0016020">
    <property type="term" value="C:membrane"/>
    <property type="evidence" value="ECO:0007669"/>
    <property type="project" value="UniProtKB-SubCell"/>
</dbReference>
<sequence>MEFIFYLALMIAATKLAGHLSVRIGQPAVLGELIAGILLGPAVLGIIDADASFIHYFSEIGVLLLMFLAGLETDLDQLKRNWRPAFAVAIGGIIVPFFGGYWSALLFGFEAENALFCGILFCATSVSISVQVLKEMNRLGSREGTTILGAAVVDDVLVVILLAVMMSVLGEGADVSLGWLIGKKAIFFVVVLLVGWLVVPKLLEWLAKLRVTEAAVSIAVAICLGFAYFAEYMGMAGIIGSFAAGIAISQSKLRHDVEKKLEPIAYAVFVPVFFVSIGLNVRFDGLGSQLLFVVVISLVAVATKLLGGGLGARLTGFDTRSSIAVGSGMISRGEVALIIAATGLGAGLLQEEYYTSIIIMVIVTTLVTPPVLKAIFSRMPQPSYYREDGH</sequence>
<keyword evidence="3" id="KW-0813">Transport</keyword>
<feature type="transmembrane region" description="Helical" evidence="11">
    <location>
        <begin position="53"/>
        <end position="73"/>
    </location>
</feature>
<reference evidence="13 14" key="1">
    <citation type="submission" date="2019-04" db="EMBL/GenBank/DDBJ databases">
        <title>Cohnella sp. nov. isolated from preserved vegetables.</title>
        <authorList>
            <person name="Lin S.-Y."/>
            <person name="Hung M.-H."/>
            <person name="Young C.-C."/>
        </authorList>
    </citation>
    <scope>NUCLEOTIDE SEQUENCE [LARGE SCALE GENOMIC DNA]</scope>
    <source>
        <strain evidence="13 14">CC-MHH1044</strain>
    </source>
</reference>
<dbReference type="PANTHER" id="PTHR43562:SF3">
    <property type="entry name" value="SODIUM ION_PROTON EXCHANGER (EUROFUNG)"/>
    <property type="match status" value="1"/>
</dbReference>
<evidence type="ECO:0000259" key="12">
    <source>
        <dbReference type="Pfam" id="PF00999"/>
    </source>
</evidence>